<name>U4URY5_DENPD</name>
<dbReference type="AlphaFoldDB" id="U4URY5"/>
<gene>
    <name evidence="2" type="ORF">D910_00462</name>
</gene>
<evidence type="ECO:0000313" key="3">
    <source>
        <dbReference type="Proteomes" id="UP000030742"/>
    </source>
</evidence>
<accession>U4URY5</accession>
<dbReference type="Proteomes" id="UP000030742">
    <property type="component" value="Unassembled WGS sequence"/>
</dbReference>
<reference evidence="2 3" key="1">
    <citation type="journal article" date="2013" name="Genome Biol.">
        <title>Draft genome of the mountain pine beetle, Dendroctonus ponderosae Hopkins, a major forest pest.</title>
        <authorList>
            <person name="Keeling C.I."/>
            <person name="Yuen M.M."/>
            <person name="Liao N.Y."/>
            <person name="Docking T.R."/>
            <person name="Chan S.K."/>
            <person name="Taylor G.A."/>
            <person name="Palmquist D.L."/>
            <person name="Jackman S.D."/>
            <person name="Nguyen A."/>
            <person name="Li M."/>
            <person name="Henderson H."/>
            <person name="Janes J.K."/>
            <person name="Zhao Y."/>
            <person name="Pandoh P."/>
            <person name="Moore R."/>
            <person name="Sperling F.A."/>
            <person name="Huber D.P."/>
            <person name="Birol I."/>
            <person name="Jones S.J."/>
            <person name="Bohlmann J."/>
        </authorList>
    </citation>
    <scope>NUCLEOTIDE SEQUENCE</scope>
</reference>
<evidence type="ECO:0008006" key="4">
    <source>
        <dbReference type="Google" id="ProtNLM"/>
    </source>
</evidence>
<dbReference type="EMBL" id="KI208386">
    <property type="protein sequence ID" value="ERL95852.1"/>
    <property type="molecule type" value="Genomic_DNA"/>
</dbReference>
<protein>
    <recommendedName>
        <fullName evidence="4">Reverse transcriptase domain-containing protein</fullName>
    </recommendedName>
</protein>
<proteinExistence type="predicted"/>
<feature type="non-terminal residue" evidence="2">
    <location>
        <position position="149"/>
    </location>
</feature>
<feature type="region of interest" description="Disordered" evidence="1">
    <location>
        <begin position="118"/>
        <end position="149"/>
    </location>
</feature>
<sequence length="149" mass="16789">MTTHIKEACLKAEKSIKSLKCLLPNVGGPSSTKRRVLAMVCQSTVLYGAPAWSSKAFLRINKTRLTATQRNIALRVCSAYCTVSGRSANVVAGLIPLHLLVEERKRIYECENTETDKQAQRERTLETWQEEWETGPESWTKTLIPDVRP</sequence>
<organism evidence="2 3">
    <name type="scientific">Dendroctonus ponderosae</name>
    <name type="common">Mountain pine beetle</name>
    <dbReference type="NCBI Taxonomy" id="77166"/>
    <lineage>
        <taxon>Eukaryota</taxon>
        <taxon>Metazoa</taxon>
        <taxon>Ecdysozoa</taxon>
        <taxon>Arthropoda</taxon>
        <taxon>Hexapoda</taxon>
        <taxon>Insecta</taxon>
        <taxon>Pterygota</taxon>
        <taxon>Neoptera</taxon>
        <taxon>Endopterygota</taxon>
        <taxon>Coleoptera</taxon>
        <taxon>Polyphaga</taxon>
        <taxon>Cucujiformia</taxon>
        <taxon>Curculionidae</taxon>
        <taxon>Scolytinae</taxon>
        <taxon>Dendroctonus</taxon>
    </lineage>
</organism>
<evidence type="ECO:0000313" key="2">
    <source>
        <dbReference type="EMBL" id="ERL95852.1"/>
    </source>
</evidence>
<evidence type="ECO:0000256" key="1">
    <source>
        <dbReference type="SAM" id="MobiDB-lite"/>
    </source>
</evidence>